<reference evidence="1" key="1">
    <citation type="journal article" date="2021" name="Front. Microbiol.">
        <title>Comprehensive Comparative Genomics and Phenotyping of Methylobacterium Species.</title>
        <authorList>
            <person name="Alessa O."/>
            <person name="Ogura Y."/>
            <person name="Fujitani Y."/>
            <person name="Takami H."/>
            <person name="Hayashi T."/>
            <person name="Sahin N."/>
            <person name="Tani A."/>
        </authorList>
    </citation>
    <scope>NUCLEOTIDE SEQUENCE</scope>
    <source>
        <strain evidence="1">KCTC 52305</strain>
    </source>
</reference>
<evidence type="ECO:0008006" key="3">
    <source>
        <dbReference type="Google" id="ProtNLM"/>
    </source>
</evidence>
<dbReference type="RefSeq" id="WP_128562140.1">
    <property type="nucleotide sequence ID" value="NZ_BPQH01000012.1"/>
</dbReference>
<gene>
    <name evidence="1" type="ORF">OPKNFCMD_3818</name>
</gene>
<keyword evidence="2" id="KW-1185">Reference proteome</keyword>
<accession>A0ABQ4R2S8</accession>
<evidence type="ECO:0000313" key="1">
    <source>
        <dbReference type="EMBL" id="GJD51067.1"/>
    </source>
</evidence>
<sequence>MTPQLLLVALVCAVGTPRVDCMRATALDVIVQPAASAIPTACLLEGEARLASGALELAPGTYPLFRCERRR</sequence>
<evidence type="ECO:0000313" key="2">
    <source>
        <dbReference type="Proteomes" id="UP001055167"/>
    </source>
</evidence>
<dbReference type="Proteomes" id="UP001055167">
    <property type="component" value="Unassembled WGS sequence"/>
</dbReference>
<protein>
    <recommendedName>
        <fullName evidence="3">Ribosomal protein S27</fullName>
    </recommendedName>
</protein>
<proteinExistence type="predicted"/>
<organism evidence="1 2">
    <name type="scientific">Methylobacterium crusticola</name>
    <dbReference type="NCBI Taxonomy" id="1697972"/>
    <lineage>
        <taxon>Bacteria</taxon>
        <taxon>Pseudomonadati</taxon>
        <taxon>Pseudomonadota</taxon>
        <taxon>Alphaproteobacteria</taxon>
        <taxon>Hyphomicrobiales</taxon>
        <taxon>Methylobacteriaceae</taxon>
        <taxon>Methylobacterium</taxon>
    </lineage>
</organism>
<name>A0ABQ4R2S8_9HYPH</name>
<reference evidence="1" key="2">
    <citation type="submission" date="2021-08" db="EMBL/GenBank/DDBJ databases">
        <authorList>
            <person name="Tani A."/>
            <person name="Ola A."/>
            <person name="Ogura Y."/>
            <person name="Katsura K."/>
            <person name="Hayashi T."/>
        </authorList>
    </citation>
    <scope>NUCLEOTIDE SEQUENCE</scope>
    <source>
        <strain evidence="1">KCTC 52305</strain>
    </source>
</reference>
<comment type="caution">
    <text evidence="1">The sequence shown here is derived from an EMBL/GenBank/DDBJ whole genome shotgun (WGS) entry which is preliminary data.</text>
</comment>
<dbReference type="EMBL" id="BPQH01000012">
    <property type="protein sequence ID" value="GJD51067.1"/>
    <property type="molecule type" value="Genomic_DNA"/>
</dbReference>